<evidence type="ECO:0000313" key="1">
    <source>
        <dbReference type="EMBL" id="MFK9094265.1"/>
    </source>
</evidence>
<dbReference type="Proteomes" id="UP001623041">
    <property type="component" value="Unassembled WGS sequence"/>
</dbReference>
<protein>
    <submittedName>
        <fullName evidence="1">Uncharacterized protein</fullName>
    </submittedName>
</protein>
<name>A0ABW8RL68_9BACI</name>
<reference evidence="1 2" key="1">
    <citation type="submission" date="2024-11" db="EMBL/GenBank/DDBJ databases">
        <authorList>
            <person name="Lucas J.A."/>
        </authorList>
    </citation>
    <scope>NUCLEOTIDE SEQUENCE [LARGE SCALE GENOMIC DNA]</scope>
    <source>
        <strain evidence="1 2">Z 5.4</strain>
    </source>
</reference>
<proteinExistence type="predicted"/>
<dbReference type="EMBL" id="JBJHQH010000021">
    <property type="protein sequence ID" value="MFK9094265.1"/>
    <property type="molecule type" value="Genomic_DNA"/>
</dbReference>
<organism evidence="1 2">
    <name type="scientific">Bacillus salipaludis</name>
    <dbReference type="NCBI Taxonomy" id="2547811"/>
    <lineage>
        <taxon>Bacteria</taxon>
        <taxon>Bacillati</taxon>
        <taxon>Bacillota</taxon>
        <taxon>Bacilli</taxon>
        <taxon>Bacillales</taxon>
        <taxon>Bacillaceae</taxon>
        <taxon>Bacillus</taxon>
    </lineage>
</organism>
<accession>A0ABW8RL68</accession>
<sequence>MNRRFIFISLIIGWLLVSISPVFDTAIVTNSHDLSHLRLGFPLPIIEQHTSLTPMEEDFPLTVWLLSP</sequence>
<evidence type="ECO:0000313" key="2">
    <source>
        <dbReference type="Proteomes" id="UP001623041"/>
    </source>
</evidence>
<comment type="caution">
    <text evidence="1">The sequence shown here is derived from an EMBL/GenBank/DDBJ whole genome shotgun (WGS) entry which is preliminary data.</text>
</comment>
<dbReference type="RefSeq" id="WP_406582738.1">
    <property type="nucleotide sequence ID" value="NZ_JBJHQH010000021.1"/>
</dbReference>
<keyword evidence="2" id="KW-1185">Reference proteome</keyword>
<gene>
    <name evidence="1" type="ORF">ACJEBI_22665</name>
</gene>